<evidence type="ECO:0000313" key="3">
    <source>
        <dbReference type="Proteomes" id="UP000436822"/>
    </source>
</evidence>
<organism evidence="2 3">
    <name type="scientific">Litoreibacter roseus</name>
    <dbReference type="NCBI Taxonomy" id="2601869"/>
    <lineage>
        <taxon>Bacteria</taxon>
        <taxon>Pseudomonadati</taxon>
        <taxon>Pseudomonadota</taxon>
        <taxon>Alphaproteobacteria</taxon>
        <taxon>Rhodobacterales</taxon>
        <taxon>Roseobacteraceae</taxon>
        <taxon>Litoreibacter</taxon>
    </lineage>
</organism>
<feature type="region of interest" description="Disordered" evidence="1">
    <location>
        <begin position="443"/>
        <end position="473"/>
    </location>
</feature>
<accession>A0A6N6JGZ8</accession>
<evidence type="ECO:0000313" key="2">
    <source>
        <dbReference type="EMBL" id="GFE65237.1"/>
    </source>
</evidence>
<feature type="compositionally biased region" description="Basic residues" evidence="1">
    <location>
        <begin position="459"/>
        <end position="473"/>
    </location>
</feature>
<keyword evidence="3" id="KW-1185">Reference proteome</keyword>
<proteinExistence type="predicted"/>
<sequence length="473" mass="53265">MMRLIEKGLMYGNLYHVSSPALVARYNRALERLSGKQTALTDFHIDLSGYAPEIGVELDDPLYLNPNGCNRQFILLSTEQKTAPLLESKFSTSRGILRRFIEENEAQLFALTARDAVAGELVNSVYSVNSAADLFDMRRVTIEADTTGGHVAEAAKLSDMIEEFRTRDDAWWDDVLIAEMITLAKTTGDVTRAPIRLSKDSYDQENFWTAHFGGLYVFRSVDHPAAITVGPKEDLGELPINFTMSFSERNHIATFLAMNDLVEPIVKAKGINAAAILRQKLDFMIVDVAASAGINLTGLRRSDLRGLARRYAAELPEEFRVLNELLRWAEGGGPWPRIASGHPAYFYTLRAKPHKDRDLINMLLAELCPLDVRQLFICHKQLFYDSYATWPDEKKTYVADFLAREYQADKAGARAALFGADAPLSEPENEELGIVAQVGPWGRISISRDDGDDDEDDKRRRKGRKKKRRRDDD</sequence>
<name>A0A6N6JGZ8_9RHOB</name>
<gene>
    <name evidence="2" type="ORF">KIN_23110</name>
</gene>
<dbReference type="Pfam" id="PF20343">
    <property type="entry name" value="DUF6638"/>
    <property type="match status" value="1"/>
</dbReference>
<dbReference type="AlphaFoldDB" id="A0A6N6JGZ8"/>
<comment type="caution">
    <text evidence="2">The sequence shown here is derived from an EMBL/GenBank/DDBJ whole genome shotgun (WGS) entry which is preliminary data.</text>
</comment>
<evidence type="ECO:0000256" key="1">
    <source>
        <dbReference type="SAM" id="MobiDB-lite"/>
    </source>
</evidence>
<reference evidence="2 3" key="1">
    <citation type="submission" date="2019-12" db="EMBL/GenBank/DDBJ databases">
        <title>Litoreibacter badius sp. nov., a novel bacteriochlorophyll a-containing bacterium in the genus Litoreibacter.</title>
        <authorList>
            <person name="Kanamuro M."/>
            <person name="Takabe Y."/>
            <person name="Mori K."/>
            <person name="Takaichi S."/>
            <person name="Hanada S."/>
        </authorList>
    </citation>
    <scope>NUCLEOTIDE SEQUENCE [LARGE SCALE GENOMIC DNA]</scope>
    <source>
        <strain evidence="2 3">K6</strain>
    </source>
</reference>
<dbReference type="RefSeq" id="WP_243144901.1">
    <property type="nucleotide sequence ID" value="NZ_BLJE01000002.1"/>
</dbReference>
<dbReference type="EMBL" id="BLJE01000002">
    <property type="protein sequence ID" value="GFE65237.1"/>
    <property type="molecule type" value="Genomic_DNA"/>
</dbReference>
<protein>
    <submittedName>
        <fullName evidence="2">Uncharacterized protein</fullName>
    </submittedName>
</protein>
<dbReference type="InterPro" id="IPR046578">
    <property type="entry name" value="DUF6638"/>
</dbReference>
<dbReference type="Proteomes" id="UP000436822">
    <property type="component" value="Unassembled WGS sequence"/>
</dbReference>